<organism evidence="2 3">
    <name type="scientific">Vreelandella maris</name>
    <dbReference type="NCBI Taxonomy" id="2729617"/>
    <lineage>
        <taxon>Bacteria</taxon>
        <taxon>Pseudomonadati</taxon>
        <taxon>Pseudomonadota</taxon>
        <taxon>Gammaproteobacteria</taxon>
        <taxon>Oceanospirillales</taxon>
        <taxon>Halomonadaceae</taxon>
        <taxon>Vreelandella</taxon>
    </lineage>
</organism>
<dbReference type="AlphaFoldDB" id="A0A7Y6R9A8"/>
<proteinExistence type="predicted"/>
<evidence type="ECO:0000256" key="1">
    <source>
        <dbReference type="SAM" id="MobiDB-lite"/>
    </source>
</evidence>
<protein>
    <submittedName>
        <fullName evidence="2">Uncharacterized protein</fullName>
    </submittedName>
</protein>
<dbReference type="Proteomes" id="UP000589984">
    <property type="component" value="Unassembled WGS sequence"/>
</dbReference>
<keyword evidence="3" id="KW-1185">Reference proteome</keyword>
<name>A0A7Y6R9A8_9GAMM</name>
<dbReference type="RefSeq" id="WP_176301842.1">
    <property type="nucleotide sequence ID" value="NZ_JABWCV010000001.1"/>
</dbReference>
<evidence type="ECO:0000313" key="2">
    <source>
        <dbReference type="EMBL" id="NVF12563.1"/>
    </source>
</evidence>
<reference evidence="2 3" key="1">
    <citation type="submission" date="2020-06" db="EMBL/GenBank/DDBJ databases">
        <title>Halomonas sp. QX-1 draft genome sequence.</title>
        <authorList>
            <person name="Qiu X."/>
        </authorList>
    </citation>
    <scope>NUCLEOTIDE SEQUENCE [LARGE SCALE GENOMIC DNA]</scope>
    <source>
        <strain evidence="2 3">QX-1</strain>
    </source>
</reference>
<dbReference type="EMBL" id="JABWCV010000001">
    <property type="protein sequence ID" value="NVF12563.1"/>
    <property type="molecule type" value="Genomic_DNA"/>
</dbReference>
<gene>
    <name evidence="2" type="ORF">HUO07_00005</name>
</gene>
<comment type="caution">
    <text evidence="2">The sequence shown here is derived from an EMBL/GenBank/DDBJ whole genome shotgun (WGS) entry which is preliminary data.</text>
</comment>
<evidence type="ECO:0000313" key="3">
    <source>
        <dbReference type="Proteomes" id="UP000589984"/>
    </source>
</evidence>
<sequence>MINFFEGHLGSITLLLTVGTFWMALSTRAAAKASKKIFELEARPCLVFNKPMFRIHQEKDENQIHVNTALTLGPVDVLRDSIGRIGANSQNTGSDTNKLRACHAPTDAHR</sequence>
<accession>A0A7Y6R9A8</accession>
<feature type="region of interest" description="Disordered" evidence="1">
    <location>
        <begin position="87"/>
        <end position="110"/>
    </location>
</feature>
<feature type="compositionally biased region" description="Polar residues" evidence="1">
    <location>
        <begin position="87"/>
        <end position="96"/>
    </location>
</feature>